<accession>A0ABR2ZEA7</accession>
<name>A0ABR2ZEA7_9AGAR</name>
<evidence type="ECO:0000313" key="3">
    <source>
        <dbReference type="Proteomes" id="UP001437256"/>
    </source>
</evidence>
<feature type="compositionally biased region" description="Basic residues" evidence="1">
    <location>
        <begin position="75"/>
        <end position="97"/>
    </location>
</feature>
<reference evidence="2 3" key="1">
    <citation type="submission" date="2024-05" db="EMBL/GenBank/DDBJ databases">
        <title>A draft genome resource for the thread blight pathogen Marasmius tenuissimus strain MS-2.</title>
        <authorList>
            <person name="Yulfo-Soto G.E."/>
            <person name="Baruah I.K."/>
            <person name="Amoako-Attah I."/>
            <person name="Bukari Y."/>
            <person name="Meinhardt L.W."/>
            <person name="Bailey B.A."/>
            <person name="Cohen S.P."/>
        </authorList>
    </citation>
    <scope>NUCLEOTIDE SEQUENCE [LARGE SCALE GENOMIC DNA]</scope>
    <source>
        <strain evidence="2 3">MS-2</strain>
    </source>
</reference>
<keyword evidence="3" id="KW-1185">Reference proteome</keyword>
<dbReference type="Proteomes" id="UP001437256">
    <property type="component" value="Unassembled WGS sequence"/>
</dbReference>
<gene>
    <name evidence="2" type="primary">CUP2_2</name>
    <name evidence="2" type="ORF">AAF712_013583</name>
</gene>
<evidence type="ECO:0000256" key="1">
    <source>
        <dbReference type="SAM" id="MobiDB-lite"/>
    </source>
</evidence>
<comment type="caution">
    <text evidence="2">The sequence shown here is derived from an EMBL/GenBank/DDBJ whole genome shotgun (WGS) entry which is preliminary data.</text>
</comment>
<proteinExistence type="predicted"/>
<feature type="compositionally biased region" description="Low complexity" evidence="1">
    <location>
        <begin position="55"/>
        <end position="70"/>
    </location>
</feature>
<dbReference type="EMBL" id="JBBXMP010000213">
    <property type="protein sequence ID" value="KAL0059680.1"/>
    <property type="molecule type" value="Genomic_DNA"/>
</dbReference>
<sequence length="333" mass="34892">MDVLPLPASAGAKAKRFIPIAPALPNGLKDLQSSSSCTITVPVDDRQRAAVALRTTGSSNSTRTISSSLSEPPAKRPKHKHEHHHHHHQHNHTRQHSHSPVPPVELPPLLFSSDSPEIPDSPLTSSFPEFGVIPSLSEISSLAGSGCTCGIECNCPGCSQHRGHVHADPEAGDCPDGCQTCVDNTNGIELPGTSSSSASIIDRFFAQAAALPPPPVNRKMGVGAQLDPMNIMVYPKTAIETKERGVPFGLITVPKLECCGGNCGCPDGQCGCGKSCDGCCSEHNHGHENAQDKEGTDKGKEQETVREPVDVVDPVPAPARSCCSGKVAVAIAS</sequence>
<feature type="region of interest" description="Disordered" evidence="1">
    <location>
        <begin position="286"/>
        <end position="310"/>
    </location>
</feature>
<feature type="region of interest" description="Disordered" evidence="1">
    <location>
        <begin position="53"/>
        <end position="121"/>
    </location>
</feature>
<feature type="compositionally biased region" description="Basic and acidic residues" evidence="1">
    <location>
        <begin position="286"/>
        <end position="309"/>
    </location>
</feature>
<evidence type="ECO:0000313" key="2">
    <source>
        <dbReference type="EMBL" id="KAL0059680.1"/>
    </source>
</evidence>
<organism evidence="2 3">
    <name type="scientific">Marasmius tenuissimus</name>
    <dbReference type="NCBI Taxonomy" id="585030"/>
    <lineage>
        <taxon>Eukaryota</taxon>
        <taxon>Fungi</taxon>
        <taxon>Dikarya</taxon>
        <taxon>Basidiomycota</taxon>
        <taxon>Agaricomycotina</taxon>
        <taxon>Agaricomycetes</taxon>
        <taxon>Agaricomycetidae</taxon>
        <taxon>Agaricales</taxon>
        <taxon>Marasmiineae</taxon>
        <taxon>Marasmiaceae</taxon>
        <taxon>Marasmius</taxon>
    </lineage>
</organism>
<protein>
    <submittedName>
        <fullName evidence="2">Copper-binding transcription factor</fullName>
    </submittedName>
</protein>